<dbReference type="Proteomes" id="UP000191154">
    <property type="component" value="Unassembled WGS sequence"/>
</dbReference>
<accession>A0A1S8N5U9</accession>
<gene>
    <name evidence="1" type="ORF">CLOSAC_20780</name>
</gene>
<reference evidence="1 2" key="1">
    <citation type="submission" date="2016-05" db="EMBL/GenBank/DDBJ databases">
        <title>Microbial solvent formation.</title>
        <authorList>
            <person name="Poehlein A."/>
            <person name="Montoya Solano J.D."/>
            <person name="Flitsch S."/>
            <person name="Krabben P."/>
            <person name="Duerre P."/>
            <person name="Daniel R."/>
        </authorList>
    </citation>
    <scope>NUCLEOTIDE SEQUENCE [LARGE SCALE GENOMIC DNA]</scope>
    <source>
        <strain evidence="1 2">L1-8</strain>
    </source>
</reference>
<dbReference type="EMBL" id="LZYZ01000004">
    <property type="protein sequence ID" value="OOM11651.1"/>
    <property type="molecule type" value="Genomic_DNA"/>
</dbReference>
<sequence length="94" mass="10953">MSELNKLQKDFFNTLNQIQEEAVSIAFGNYKEGDDIEDLLYDVTYNTIYSIMELIDGYVKDSLELDIIDRKNKESLRTGIELHDTCASFVKYEK</sequence>
<evidence type="ECO:0000313" key="1">
    <source>
        <dbReference type="EMBL" id="OOM11651.1"/>
    </source>
</evidence>
<organism evidence="1 2">
    <name type="scientific">Clostridium saccharobutylicum</name>
    <dbReference type="NCBI Taxonomy" id="169679"/>
    <lineage>
        <taxon>Bacteria</taxon>
        <taxon>Bacillati</taxon>
        <taxon>Bacillota</taxon>
        <taxon>Clostridia</taxon>
        <taxon>Eubacteriales</taxon>
        <taxon>Clostridiaceae</taxon>
        <taxon>Clostridium</taxon>
    </lineage>
</organism>
<name>A0A1S8N5U9_CLOSA</name>
<dbReference type="AlphaFoldDB" id="A0A1S8N5U9"/>
<evidence type="ECO:0000313" key="2">
    <source>
        <dbReference type="Proteomes" id="UP000191154"/>
    </source>
</evidence>
<comment type="caution">
    <text evidence="1">The sequence shown here is derived from an EMBL/GenBank/DDBJ whole genome shotgun (WGS) entry which is preliminary data.</text>
</comment>
<protein>
    <submittedName>
        <fullName evidence="1">Uncharacterized protein</fullName>
    </submittedName>
</protein>
<proteinExistence type="predicted"/>
<dbReference type="RefSeq" id="WP_077865366.1">
    <property type="nucleotide sequence ID" value="NZ_LZYZ01000004.1"/>
</dbReference>